<accession>A0A5C6UEW8</accession>
<dbReference type="RefSeq" id="WP_147082474.1">
    <property type="nucleotide sequence ID" value="NZ_VOQR01000001.1"/>
</dbReference>
<reference evidence="1 2" key="1">
    <citation type="journal article" date="2013" name="Antonie Van Leeuwenhoek">
        <title>Sphingomonas ginsenosidivorax sp. nov., with the ability to transform ginsenosides.</title>
        <authorList>
            <person name="Jin X.F."/>
            <person name="Kim J.K."/>
            <person name="Liu Q.M."/>
            <person name="Kang M.S."/>
            <person name="He D."/>
            <person name="Jin F.X."/>
            <person name="Kim S.C."/>
            <person name="Im W.T."/>
        </authorList>
    </citation>
    <scope>NUCLEOTIDE SEQUENCE [LARGE SCALE GENOMIC DNA]</scope>
    <source>
        <strain evidence="1 2">KHI67</strain>
    </source>
</reference>
<evidence type="ECO:0000313" key="1">
    <source>
        <dbReference type="EMBL" id="TXC71312.1"/>
    </source>
</evidence>
<organism evidence="1 2">
    <name type="scientific">Sphingomonas ginsenosidivorax</name>
    <dbReference type="NCBI Taxonomy" id="862135"/>
    <lineage>
        <taxon>Bacteria</taxon>
        <taxon>Pseudomonadati</taxon>
        <taxon>Pseudomonadota</taxon>
        <taxon>Alphaproteobacteria</taxon>
        <taxon>Sphingomonadales</taxon>
        <taxon>Sphingomonadaceae</taxon>
        <taxon>Sphingomonas</taxon>
    </lineage>
</organism>
<proteinExistence type="predicted"/>
<comment type="caution">
    <text evidence="1">The sequence shown here is derived from an EMBL/GenBank/DDBJ whole genome shotgun (WGS) entry which is preliminary data.</text>
</comment>
<evidence type="ECO:0000313" key="2">
    <source>
        <dbReference type="Proteomes" id="UP000321250"/>
    </source>
</evidence>
<sequence length="107" mass="11690">MAGVMWNCDAAMLRYRTGHELSVLLGTDQWLEWVVADPMHAAGLMTPDGIRHVLDEPSKFAALAVLASEVAALRATVASEWLPMLKSHTTNFAADRRSLLEDVLISG</sequence>
<dbReference type="EMBL" id="VOQR01000001">
    <property type="protein sequence ID" value="TXC71312.1"/>
    <property type="molecule type" value="Genomic_DNA"/>
</dbReference>
<gene>
    <name evidence="1" type="ORF">FSB78_10430</name>
</gene>
<dbReference type="AlphaFoldDB" id="A0A5C6UEW8"/>
<dbReference type="Proteomes" id="UP000321250">
    <property type="component" value="Unassembled WGS sequence"/>
</dbReference>
<keyword evidence="2" id="KW-1185">Reference proteome</keyword>
<dbReference type="OrthoDB" id="1082574at2"/>
<protein>
    <submittedName>
        <fullName evidence="1">Uncharacterized protein</fullName>
    </submittedName>
</protein>
<name>A0A5C6UEW8_9SPHN</name>